<reference evidence="1 2" key="1">
    <citation type="submission" date="2016-07" db="EMBL/GenBank/DDBJ databases">
        <title>Genome analysis of Flavihumibacter stibioxidans YS-17.</title>
        <authorList>
            <person name="Shi K."/>
            <person name="Han Y."/>
            <person name="Wang G."/>
        </authorList>
    </citation>
    <scope>NUCLEOTIDE SEQUENCE [LARGE SCALE GENOMIC DNA]</scope>
    <source>
        <strain evidence="1 2">YS-17</strain>
    </source>
</reference>
<comment type="caution">
    <text evidence="1">The sequence shown here is derived from an EMBL/GenBank/DDBJ whole genome shotgun (WGS) entry which is preliminary data.</text>
</comment>
<protein>
    <recommendedName>
        <fullName evidence="3">Polyketide cyclase / dehydrase and lipid transport</fullName>
    </recommendedName>
</protein>
<keyword evidence="2" id="KW-1185">Reference proteome</keyword>
<proteinExistence type="predicted"/>
<dbReference type="RefSeq" id="WP_187258406.1">
    <property type="nucleotide sequence ID" value="NZ_JBHULF010000006.1"/>
</dbReference>
<name>A0ABR7MDI3_9BACT</name>
<evidence type="ECO:0000313" key="1">
    <source>
        <dbReference type="EMBL" id="MBC6493085.1"/>
    </source>
</evidence>
<dbReference type="SUPFAM" id="SSF55961">
    <property type="entry name" value="Bet v1-like"/>
    <property type="match status" value="1"/>
</dbReference>
<dbReference type="Proteomes" id="UP000765802">
    <property type="component" value="Unassembled WGS sequence"/>
</dbReference>
<sequence length="151" mass="17556">MRIIKLAIISGVFFFLLLMAFTLFIPSDIRISRAIDIKAEKPALLPYIQDTSKWSQWNKYLMDTSRRFRIEELKVSDSLVTSLWLSGDRKFTSALAIYETRTGTLTVQWYFDFDLGWYPWEKIAGITYDKQTGPVMEESLATLKRVVEANP</sequence>
<evidence type="ECO:0008006" key="3">
    <source>
        <dbReference type="Google" id="ProtNLM"/>
    </source>
</evidence>
<accession>A0ABR7MDI3</accession>
<dbReference type="EMBL" id="MBUA01000031">
    <property type="protein sequence ID" value="MBC6493085.1"/>
    <property type="molecule type" value="Genomic_DNA"/>
</dbReference>
<evidence type="ECO:0000313" key="2">
    <source>
        <dbReference type="Proteomes" id="UP000765802"/>
    </source>
</evidence>
<organism evidence="1 2">
    <name type="scientific">Flavihumibacter stibioxidans</name>
    <dbReference type="NCBI Taxonomy" id="1834163"/>
    <lineage>
        <taxon>Bacteria</taxon>
        <taxon>Pseudomonadati</taxon>
        <taxon>Bacteroidota</taxon>
        <taxon>Chitinophagia</taxon>
        <taxon>Chitinophagales</taxon>
        <taxon>Chitinophagaceae</taxon>
        <taxon>Flavihumibacter</taxon>
    </lineage>
</organism>
<gene>
    <name evidence="1" type="ORF">BC349_18675</name>
</gene>